<feature type="transmembrane region" description="Helical" evidence="6">
    <location>
        <begin position="361"/>
        <end position="383"/>
    </location>
</feature>
<evidence type="ECO:0000256" key="2">
    <source>
        <dbReference type="ARBA" id="ARBA00022448"/>
    </source>
</evidence>
<keyword evidence="9" id="KW-1185">Reference proteome</keyword>
<dbReference type="InterPro" id="IPR036259">
    <property type="entry name" value="MFS_trans_sf"/>
</dbReference>
<dbReference type="Proteomes" id="UP000319731">
    <property type="component" value="Unassembled WGS sequence"/>
</dbReference>
<feature type="transmembrane region" description="Helical" evidence="6">
    <location>
        <begin position="86"/>
        <end position="103"/>
    </location>
</feature>
<gene>
    <name evidence="8" type="ORF">SmJEL517_g01323</name>
</gene>
<protein>
    <recommendedName>
        <fullName evidence="7">Major facilitator superfamily (MFS) profile domain-containing protein</fullName>
    </recommendedName>
</protein>
<comment type="subcellular location">
    <subcellularLocation>
        <location evidence="1">Membrane</location>
        <topology evidence="1">Multi-pass membrane protein</topology>
    </subcellularLocation>
</comment>
<keyword evidence="4 6" id="KW-1133">Transmembrane helix</keyword>
<feature type="transmembrane region" description="Helical" evidence="6">
    <location>
        <begin position="395"/>
        <end position="415"/>
    </location>
</feature>
<comment type="caution">
    <text evidence="8">The sequence shown here is derived from an EMBL/GenBank/DDBJ whole genome shotgun (WGS) entry which is preliminary data.</text>
</comment>
<dbReference type="EMBL" id="QEAO01000004">
    <property type="protein sequence ID" value="TPX36609.1"/>
    <property type="molecule type" value="Genomic_DNA"/>
</dbReference>
<reference evidence="8 9" key="1">
    <citation type="journal article" date="2019" name="Sci. Rep.">
        <title>Comparative genomics of chytrid fungi reveal insights into the obligate biotrophic and pathogenic lifestyle of Synchytrium endobioticum.</title>
        <authorList>
            <person name="van de Vossenberg B.T.L.H."/>
            <person name="Warris S."/>
            <person name="Nguyen H.D.T."/>
            <person name="van Gent-Pelzer M.P.E."/>
            <person name="Joly D.L."/>
            <person name="van de Geest H.C."/>
            <person name="Bonants P.J.M."/>
            <person name="Smith D.S."/>
            <person name="Levesque C.A."/>
            <person name="van der Lee T.A.J."/>
        </authorList>
    </citation>
    <scope>NUCLEOTIDE SEQUENCE [LARGE SCALE GENOMIC DNA]</scope>
    <source>
        <strain evidence="8 9">JEL517</strain>
    </source>
</reference>
<evidence type="ECO:0000313" key="8">
    <source>
        <dbReference type="EMBL" id="TPX36609.1"/>
    </source>
</evidence>
<evidence type="ECO:0000259" key="7">
    <source>
        <dbReference type="PROSITE" id="PS50850"/>
    </source>
</evidence>
<evidence type="ECO:0000313" key="9">
    <source>
        <dbReference type="Proteomes" id="UP000319731"/>
    </source>
</evidence>
<feature type="transmembrane region" description="Helical" evidence="6">
    <location>
        <begin position="277"/>
        <end position="297"/>
    </location>
</feature>
<evidence type="ECO:0000256" key="6">
    <source>
        <dbReference type="SAM" id="Phobius"/>
    </source>
</evidence>
<keyword evidence="3 6" id="KW-0812">Transmembrane</keyword>
<dbReference type="PANTHER" id="PTHR43791">
    <property type="entry name" value="PERMEASE-RELATED"/>
    <property type="match status" value="1"/>
</dbReference>
<evidence type="ECO:0000256" key="3">
    <source>
        <dbReference type="ARBA" id="ARBA00022692"/>
    </source>
</evidence>
<dbReference type="InterPro" id="IPR020846">
    <property type="entry name" value="MFS_dom"/>
</dbReference>
<dbReference type="STRING" id="1806994.A0A507CBS2"/>
<evidence type="ECO:0000256" key="4">
    <source>
        <dbReference type="ARBA" id="ARBA00022989"/>
    </source>
</evidence>
<evidence type="ECO:0000256" key="5">
    <source>
        <dbReference type="ARBA" id="ARBA00023136"/>
    </source>
</evidence>
<feature type="transmembrane region" description="Helical" evidence="6">
    <location>
        <begin position="115"/>
        <end position="135"/>
    </location>
</feature>
<dbReference type="Gene3D" id="1.20.1250.20">
    <property type="entry name" value="MFS general substrate transporter like domains"/>
    <property type="match status" value="1"/>
</dbReference>
<feature type="transmembrane region" description="Helical" evidence="6">
    <location>
        <begin position="141"/>
        <end position="160"/>
    </location>
</feature>
<feature type="transmembrane region" description="Helical" evidence="6">
    <location>
        <begin position="172"/>
        <end position="192"/>
    </location>
</feature>
<name>A0A507CBS2_9FUNG</name>
<dbReference type="InterPro" id="IPR011701">
    <property type="entry name" value="MFS"/>
</dbReference>
<dbReference type="PANTHER" id="PTHR43791:SF36">
    <property type="entry name" value="TRANSPORTER, PUTATIVE (AFU_ORTHOLOGUE AFUA_6G08340)-RELATED"/>
    <property type="match status" value="1"/>
</dbReference>
<feature type="transmembrane region" description="Helical" evidence="6">
    <location>
        <begin position="427"/>
        <end position="448"/>
    </location>
</feature>
<feature type="transmembrane region" description="Helical" evidence="6">
    <location>
        <begin position="336"/>
        <end position="355"/>
    </location>
</feature>
<dbReference type="PROSITE" id="PS50850">
    <property type="entry name" value="MFS"/>
    <property type="match status" value="1"/>
</dbReference>
<dbReference type="RefSeq" id="XP_031026823.1">
    <property type="nucleotide sequence ID" value="XM_031167251.1"/>
</dbReference>
<sequence>MNQVADEKEPEQDGLVADWSSEEEKSIIRTIDWRMIPLALAMQTVAFLDQTNIGQARSYGLDPKTGIGRMERDLGMAPGEFNNISSMYYLVLLILEPISNFFLMRFKPSAWLSRIMISWGIVATASAVVTDYNALLACRTLLGIAEAGFFPGLVLALSYWYSPIELTNRISVIYITNGIVSLLAGLFAGLIFMLDAPDSPAWRWLFLIEGAPSIILGIFVIVLFPDGPDVAPWLSTRGKHIAINRLKLVDPAARHGRHFVWKDAVPVYAQFETWLHILALVFSFMPVMAMKLFLPSILASTFTGSNVQFASMGPALANIVFIIIGSVLATKLDDRSSVHIVCNLIGAFGYITLAFSRNGALSYGILFVISMAYPALIIGYGWMASIQQTATARGAILALAAGSTNIAGVVGSQIYRPSDAPSYTKGHLMVAGGLCASALCVLIVRISYTVRNGMAKARAAEKTSRGESLTDADKFAYPY</sequence>
<dbReference type="AlphaFoldDB" id="A0A507CBS2"/>
<feature type="domain" description="Major facilitator superfamily (MFS) profile" evidence="7">
    <location>
        <begin position="38"/>
        <end position="450"/>
    </location>
</feature>
<accession>A0A507CBS2</accession>
<dbReference type="GO" id="GO:0016020">
    <property type="term" value="C:membrane"/>
    <property type="evidence" value="ECO:0007669"/>
    <property type="project" value="UniProtKB-SubCell"/>
</dbReference>
<dbReference type="Pfam" id="PF07690">
    <property type="entry name" value="MFS_1"/>
    <property type="match status" value="1"/>
</dbReference>
<evidence type="ECO:0000256" key="1">
    <source>
        <dbReference type="ARBA" id="ARBA00004141"/>
    </source>
</evidence>
<keyword evidence="2" id="KW-0813">Transport</keyword>
<feature type="transmembrane region" description="Helical" evidence="6">
    <location>
        <begin position="309"/>
        <end position="329"/>
    </location>
</feature>
<feature type="transmembrane region" description="Helical" evidence="6">
    <location>
        <begin position="204"/>
        <end position="224"/>
    </location>
</feature>
<dbReference type="GeneID" id="42002548"/>
<dbReference type="SUPFAM" id="SSF103473">
    <property type="entry name" value="MFS general substrate transporter"/>
    <property type="match status" value="1"/>
</dbReference>
<dbReference type="GO" id="GO:0022857">
    <property type="term" value="F:transmembrane transporter activity"/>
    <property type="evidence" value="ECO:0007669"/>
    <property type="project" value="InterPro"/>
</dbReference>
<proteinExistence type="predicted"/>
<dbReference type="OrthoDB" id="2985014at2759"/>
<organism evidence="8 9">
    <name type="scientific">Synchytrium microbalum</name>
    <dbReference type="NCBI Taxonomy" id="1806994"/>
    <lineage>
        <taxon>Eukaryota</taxon>
        <taxon>Fungi</taxon>
        <taxon>Fungi incertae sedis</taxon>
        <taxon>Chytridiomycota</taxon>
        <taxon>Chytridiomycota incertae sedis</taxon>
        <taxon>Chytridiomycetes</taxon>
        <taxon>Synchytriales</taxon>
        <taxon>Synchytriaceae</taxon>
        <taxon>Synchytrium</taxon>
    </lineage>
</organism>
<keyword evidence="5 6" id="KW-0472">Membrane</keyword>